<accession>A0ACA9S1I0</accession>
<protein>
    <submittedName>
        <fullName evidence="1">29189_t:CDS:1</fullName>
    </submittedName>
</protein>
<proteinExistence type="predicted"/>
<comment type="caution">
    <text evidence="1">The sequence shown here is derived from an EMBL/GenBank/DDBJ whole genome shotgun (WGS) entry which is preliminary data.</text>
</comment>
<dbReference type="Proteomes" id="UP000789920">
    <property type="component" value="Unassembled WGS sequence"/>
</dbReference>
<dbReference type="EMBL" id="CAJVQC010085672">
    <property type="protein sequence ID" value="CAG8822014.1"/>
    <property type="molecule type" value="Genomic_DNA"/>
</dbReference>
<feature type="non-terminal residue" evidence="1">
    <location>
        <position position="1"/>
    </location>
</feature>
<evidence type="ECO:0000313" key="2">
    <source>
        <dbReference type="Proteomes" id="UP000789920"/>
    </source>
</evidence>
<evidence type="ECO:0000313" key="1">
    <source>
        <dbReference type="EMBL" id="CAG8822014.1"/>
    </source>
</evidence>
<feature type="non-terminal residue" evidence="1">
    <location>
        <position position="89"/>
    </location>
</feature>
<keyword evidence="2" id="KW-1185">Reference proteome</keyword>
<sequence>VVKEYGLNEIPYNSLKNKRKLGRGGFGIIYGAESISLGHVAIKEVESETDEKAQKLFINELKQHSRSNHDRIIKFYGISLNEAEKTHYL</sequence>
<reference evidence="1" key="1">
    <citation type="submission" date="2021-06" db="EMBL/GenBank/DDBJ databases">
        <authorList>
            <person name="Kallberg Y."/>
            <person name="Tangrot J."/>
            <person name="Rosling A."/>
        </authorList>
    </citation>
    <scope>NUCLEOTIDE SEQUENCE</scope>
    <source>
        <strain evidence="1">MA461A</strain>
    </source>
</reference>
<name>A0ACA9S1I0_9GLOM</name>
<gene>
    <name evidence="1" type="ORF">RPERSI_LOCUS25707</name>
</gene>
<organism evidence="1 2">
    <name type="scientific">Racocetra persica</name>
    <dbReference type="NCBI Taxonomy" id="160502"/>
    <lineage>
        <taxon>Eukaryota</taxon>
        <taxon>Fungi</taxon>
        <taxon>Fungi incertae sedis</taxon>
        <taxon>Mucoromycota</taxon>
        <taxon>Glomeromycotina</taxon>
        <taxon>Glomeromycetes</taxon>
        <taxon>Diversisporales</taxon>
        <taxon>Gigasporaceae</taxon>
        <taxon>Racocetra</taxon>
    </lineage>
</organism>